<feature type="transmembrane region" description="Helical" evidence="8">
    <location>
        <begin position="214"/>
        <end position="231"/>
    </location>
</feature>
<evidence type="ECO:0000256" key="6">
    <source>
        <dbReference type="ARBA" id="ARBA00023136"/>
    </source>
</evidence>
<feature type="transmembrane region" description="Helical" evidence="8">
    <location>
        <begin position="282"/>
        <end position="304"/>
    </location>
</feature>
<feature type="transmembrane region" description="Helical" evidence="8">
    <location>
        <begin position="63"/>
        <end position="82"/>
    </location>
</feature>
<feature type="transmembrane region" description="Helical" evidence="8">
    <location>
        <begin position="182"/>
        <end position="202"/>
    </location>
</feature>
<dbReference type="InterPro" id="IPR011701">
    <property type="entry name" value="MFS"/>
</dbReference>
<evidence type="ECO:0000313" key="10">
    <source>
        <dbReference type="EMBL" id="MBB3043831.1"/>
    </source>
</evidence>
<evidence type="ECO:0000256" key="2">
    <source>
        <dbReference type="ARBA" id="ARBA00022448"/>
    </source>
</evidence>
<dbReference type="EMBL" id="JACHWR010000002">
    <property type="protein sequence ID" value="MBB3043831.1"/>
    <property type="molecule type" value="Genomic_DNA"/>
</dbReference>
<feature type="transmembrane region" description="Helical" evidence="8">
    <location>
        <begin position="152"/>
        <end position="170"/>
    </location>
</feature>
<evidence type="ECO:0000256" key="8">
    <source>
        <dbReference type="SAM" id="Phobius"/>
    </source>
</evidence>
<evidence type="ECO:0000256" key="1">
    <source>
        <dbReference type="ARBA" id="ARBA00004651"/>
    </source>
</evidence>
<dbReference type="InterPro" id="IPR004638">
    <property type="entry name" value="EmrB-like"/>
</dbReference>
<dbReference type="RefSeq" id="WP_183593600.1">
    <property type="nucleotide sequence ID" value="NZ_JACHWR010000002.1"/>
</dbReference>
<sequence>MTSTLPPRLADPADRHSAAGSTDRPWAALVALCVGFFLILVDMTIVSVATPAIITALDADVNQAVWVTSAYLLAYAVPVLITGRLGDRFGPRRIYLLGLAVFGAASLWCGLTTTVEMLIVARVAQGLGAAMMAPQTMAIITRIFPPVVRGRAMAVWGLTVGVSTLLGPLMGGVLVDALGWEWIFLVNIPLVAVALVLAVRLVPALETHSRDFDWGGVVLSGVGMFLLVFGIQEGHQQDWAPWIWAMILGGLVVLGAFVWWQWRNQREPLVPLTLFHDRNFSLGNAAIAVVGFAITAMAFPLMLYAQGVRGMSPTEAALLLVPMAVLAILLARRVGRLTDRVHPRLLIGFGFAVMAASFGWLSQVMTVDSHTWELLLATAGMGVGNAFIWAPNSTTTSRNLPEHQAGAGAGVYNATRQVGSVLGAAGIAVLMDGRLAAEGLDPSAAPESGLSQLPPEVVEGFAAAMSQSMLLPAVVLVLGLAVVACFERPRHDGFDA</sequence>
<comment type="caution">
    <text evidence="10">The sequence shown here is derived from an EMBL/GenBank/DDBJ whole genome shotgun (WGS) entry which is preliminary data.</text>
</comment>
<comment type="subcellular location">
    <subcellularLocation>
        <location evidence="1">Cell membrane</location>
        <topology evidence="1">Multi-pass membrane protein</topology>
    </subcellularLocation>
</comment>
<proteinExistence type="predicted"/>
<evidence type="ECO:0000256" key="3">
    <source>
        <dbReference type="ARBA" id="ARBA00022475"/>
    </source>
</evidence>
<feature type="transmembrane region" description="Helical" evidence="8">
    <location>
        <begin position="243"/>
        <end position="262"/>
    </location>
</feature>
<feature type="transmembrane region" description="Helical" evidence="8">
    <location>
        <begin position="469"/>
        <end position="486"/>
    </location>
</feature>
<keyword evidence="3" id="KW-1003">Cell membrane</keyword>
<keyword evidence="11" id="KW-1185">Reference proteome</keyword>
<dbReference type="Pfam" id="PF07690">
    <property type="entry name" value="MFS_1"/>
    <property type="match status" value="2"/>
</dbReference>
<feature type="transmembrane region" description="Helical" evidence="8">
    <location>
        <begin position="316"/>
        <end position="334"/>
    </location>
</feature>
<evidence type="ECO:0000256" key="5">
    <source>
        <dbReference type="ARBA" id="ARBA00022989"/>
    </source>
</evidence>
<dbReference type="PANTHER" id="PTHR42718:SF42">
    <property type="entry name" value="EXPORT PROTEIN"/>
    <property type="match status" value="1"/>
</dbReference>
<feature type="transmembrane region" description="Helical" evidence="8">
    <location>
        <begin position="26"/>
        <end position="57"/>
    </location>
</feature>
<feature type="transmembrane region" description="Helical" evidence="8">
    <location>
        <begin position="94"/>
        <end position="113"/>
    </location>
</feature>
<dbReference type="Proteomes" id="UP000589626">
    <property type="component" value="Unassembled WGS sequence"/>
</dbReference>
<dbReference type="GO" id="GO:0005886">
    <property type="term" value="C:plasma membrane"/>
    <property type="evidence" value="ECO:0007669"/>
    <property type="project" value="UniProtKB-SubCell"/>
</dbReference>
<dbReference type="PANTHER" id="PTHR42718">
    <property type="entry name" value="MAJOR FACILITATOR SUPERFAMILY MULTIDRUG TRANSPORTER MFSC"/>
    <property type="match status" value="1"/>
</dbReference>
<dbReference type="AlphaFoldDB" id="A0A7W4Z3G2"/>
<keyword evidence="6 8" id="KW-0472">Membrane</keyword>
<dbReference type="InterPro" id="IPR036259">
    <property type="entry name" value="MFS_trans_sf"/>
</dbReference>
<dbReference type="InterPro" id="IPR020846">
    <property type="entry name" value="MFS_dom"/>
</dbReference>
<dbReference type="CDD" id="cd17321">
    <property type="entry name" value="MFS_MMR_MDR_like"/>
    <property type="match status" value="1"/>
</dbReference>
<keyword evidence="5 8" id="KW-1133">Transmembrane helix</keyword>
<dbReference type="PRINTS" id="PR01036">
    <property type="entry name" value="TCRTETB"/>
</dbReference>
<evidence type="ECO:0000256" key="4">
    <source>
        <dbReference type="ARBA" id="ARBA00022692"/>
    </source>
</evidence>
<feature type="domain" description="Major facilitator superfamily (MFS) profile" evidence="9">
    <location>
        <begin position="28"/>
        <end position="491"/>
    </location>
</feature>
<feature type="region of interest" description="Disordered" evidence="7">
    <location>
        <begin position="1"/>
        <end position="20"/>
    </location>
</feature>
<accession>A0A7W4Z3G2</accession>
<feature type="transmembrane region" description="Helical" evidence="8">
    <location>
        <begin position="346"/>
        <end position="365"/>
    </location>
</feature>
<keyword evidence="4 8" id="KW-0812">Transmembrane</keyword>
<dbReference type="Gene3D" id="1.20.1720.10">
    <property type="entry name" value="Multidrug resistance protein D"/>
    <property type="match status" value="1"/>
</dbReference>
<keyword evidence="2" id="KW-0813">Transport</keyword>
<evidence type="ECO:0000313" key="11">
    <source>
        <dbReference type="Proteomes" id="UP000589626"/>
    </source>
</evidence>
<evidence type="ECO:0000256" key="7">
    <source>
        <dbReference type="SAM" id="MobiDB-lite"/>
    </source>
</evidence>
<name>A0A7W4Z3G2_9ACTN</name>
<gene>
    <name evidence="10" type="ORF">FHU40_003649</name>
</gene>
<reference evidence="10 11" key="1">
    <citation type="submission" date="2020-08" db="EMBL/GenBank/DDBJ databases">
        <title>Sequencing the genomes of 1000 actinobacteria strains.</title>
        <authorList>
            <person name="Klenk H.-P."/>
        </authorList>
    </citation>
    <scope>NUCLEOTIDE SEQUENCE [LARGE SCALE GENOMIC DNA]</scope>
    <source>
        <strain evidence="10 11">DSM 105498</strain>
    </source>
</reference>
<dbReference type="GO" id="GO:0022857">
    <property type="term" value="F:transmembrane transporter activity"/>
    <property type="evidence" value="ECO:0007669"/>
    <property type="project" value="InterPro"/>
</dbReference>
<dbReference type="NCBIfam" id="TIGR00711">
    <property type="entry name" value="efflux_EmrB"/>
    <property type="match status" value="1"/>
</dbReference>
<feature type="transmembrane region" description="Helical" evidence="8">
    <location>
        <begin position="119"/>
        <end position="140"/>
    </location>
</feature>
<dbReference type="Gene3D" id="1.20.1250.20">
    <property type="entry name" value="MFS general substrate transporter like domains"/>
    <property type="match status" value="1"/>
</dbReference>
<organism evidence="10 11">
    <name type="scientific">Nocardioides soli</name>
    <dbReference type="NCBI Taxonomy" id="1036020"/>
    <lineage>
        <taxon>Bacteria</taxon>
        <taxon>Bacillati</taxon>
        <taxon>Actinomycetota</taxon>
        <taxon>Actinomycetes</taxon>
        <taxon>Propionibacteriales</taxon>
        <taxon>Nocardioidaceae</taxon>
        <taxon>Nocardioides</taxon>
    </lineage>
</organism>
<dbReference type="SUPFAM" id="SSF103473">
    <property type="entry name" value="MFS general substrate transporter"/>
    <property type="match status" value="1"/>
</dbReference>
<dbReference type="PROSITE" id="PS50850">
    <property type="entry name" value="MFS"/>
    <property type="match status" value="1"/>
</dbReference>
<evidence type="ECO:0000259" key="9">
    <source>
        <dbReference type="PROSITE" id="PS50850"/>
    </source>
</evidence>
<protein>
    <submittedName>
        <fullName evidence="10">EmrB/QacA subfamily drug resistance transporter</fullName>
    </submittedName>
</protein>